<dbReference type="InterPro" id="IPR006869">
    <property type="entry name" value="DUF547"/>
</dbReference>
<dbReference type="Pfam" id="PF14389">
    <property type="entry name" value="Lzipper-MIP1"/>
    <property type="match status" value="1"/>
</dbReference>
<dbReference type="EMBL" id="JAATIP010000064">
    <property type="protein sequence ID" value="KAF4380667.1"/>
    <property type="molecule type" value="Genomic_DNA"/>
</dbReference>
<dbReference type="PANTHER" id="PTHR23054:SF18">
    <property type="entry name" value="TERNARY COMPLEX FACTOR MIP1, LEUCINE-ZIPPER"/>
    <property type="match status" value="1"/>
</dbReference>
<feature type="domain" description="DUF547" evidence="2">
    <location>
        <begin position="448"/>
        <end position="563"/>
    </location>
</feature>
<dbReference type="Proteomes" id="UP000583929">
    <property type="component" value="Unassembled WGS sequence"/>
</dbReference>
<dbReference type="AlphaFoldDB" id="A0A7J6HCZ1"/>
<evidence type="ECO:0000259" key="2">
    <source>
        <dbReference type="Pfam" id="PF04784"/>
    </source>
</evidence>
<dbReference type="InterPro" id="IPR025757">
    <property type="entry name" value="MIP1_Leuzipper"/>
</dbReference>
<dbReference type="PANTHER" id="PTHR23054">
    <property type="entry name" value="TERNARY COMPLEX FACTOR MIP1, LEUCINE-ZIPPER-RELATED"/>
    <property type="match status" value="1"/>
</dbReference>
<reference evidence="6 7" key="1">
    <citation type="journal article" date="2020" name="bioRxiv">
        <title>Sequence and annotation of 42 cannabis genomes reveals extensive copy number variation in cannabinoid synthesis and pathogen resistance genes.</title>
        <authorList>
            <person name="Mckernan K.J."/>
            <person name="Helbert Y."/>
            <person name="Kane L.T."/>
            <person name="Ebling H."/>
            <person name="Zhang L."/>
            <person name="Liu B."/>
            <person name="Eaton Z."/>
            <person name="Mclaughlin S."/>
            <person name="Kingan S."/>
            <person name="Baybayan P."/>
            <person name="Concepcion G."/>
            <person name="Jordan M."/>
            <person name="Riva A."/>
            <person name="Barbazuk W."/>
            <person name="Harkins T."/>
        </authorList>
    </citation>
    <scope>NUCLEOTIDE SEQUENCE [LARGE SCALE GENOMIC DNA]</scope>
    <source>
        <strain evidence="6 7">cv. Jamaican Lion 4</strain>
        <strain evidence="5">Father</strain>
        <strain evidence="4">Mother</strain>
        <tissue evidence="5">Leaf</tissue>
    </source>
</reference>
<gene>
    <name evidence="4" type="ORF">F8388_017021</name>
    <name evidence="5" type="ORF">G4B88_001937</name>
</gene>
<keyword evidence="7" id="KW-1185">Reference proteome</keyword>
<keyword evidence="1" id="KW-0472">Membrane</keyword>
<accession>A0A7J6HCZ1</accession>
<evidence type="ECO:0000313" key="7">
    <source>
        <dbReference type="Proteomes" id="UP000583929"/>
    </source>
</evidence>
<feature type="transmembrane region" description="Helical" evidence="1">
    <location>
        <begin position="38"/>
        <end position="57"/>
    </location>
</feature>
<evidence type="ECO:0000313" key="6">
    <source>
        <dbReference type="Proteomes" id="UP000525078"/>
    </source>
</evidence>
<proteinExistence type="predicted"/>
<keyword evidence="1" id="KW-0812">Transmembrane</keyword>
<keyword evidence="1" id="KW-1133">Transmembrane helix</keyword>
<evidence type="ECO:0000313" key="5">
    <source>
        <dbReference type="EMBL" id="KAF4393203.1"/>
    </source>
</evidence>
<evidence type="ECO:0000259" key="3">
    <source>
        <dbReference type="Pfam" id="PF14389"/>
    </source>
</evidence>
<dbReference type="Pfam" id="PF04784">
    <property type="entry name" value="DUF547"/>
    <property type="match status" value="1"/>
</dbReference>
<dbReference type="Proteomes" id="UP000525078">
    <property type="component" value="Unassembled WGS sequence"/>
</dbReference>
<comment type="caution">
    <text evidence="5">The sequence shown here is derived from an EMBL/GenBank/DDBJ whole genome shotgun (WGS) entry which is preliminary data.</text>
</comment>
<feature type="domain" description="Ternary complex factor MIP1 leucine-zipper" evidence="3">
    <location>
        <begin position="122"/>
        <end position="203"/>
    </location>
</feature>
<evidence type="ECO:0000313" key="4">
    <source>
        <dbReference type="EMBL" id="KAF4380667.1"/>
    </source>
</evidence>
<name>A0A7J6HCZ1_CANSA</name>
<evidence type="ECO:0000256" key="1">
    <source>
        <dbReference type="SAM" id="Phobius"/>
    </source>
</evidence>
<protein>
    <submittedName>
        <fullName evidence="5">Uncharacterized protein</fullName>
    </submittedName>
</protein>
<dbReference type="EMBL" id="JAATIQ010000049">
    <property type="protein sequence ID" value="KAF4393203.1"/>
    <property type="molecule type" value="Genomic_DNA"/>
</dbReference>
<organism evidence="5 7">
    <name type="scientific">Cannabis sativa</name>
    <name type="common">Hemp</name>
    <name type="synonym">Marijuana</name>
    <dbReference type="NCBI Taxonomy" id="3483"/>
    <lineage>
        <taxon>Eukaryota</taxon>
        <taxon>Viridiplantae</taxon>
        <taxon>Streptophyta</taxon>
        <taxon>Embryophyta</taxon>
        <taxon>Tracheophyta</taxon>
        <taxon>Spermatophyta</taxon>
        <taxon>Magnoliopsida</taxon>
        <taxon>eudicotyledons</taxon>
        <taxon>Gunneridae</taxon>
        <taxon>Pentapetalae</taxon>
        <taxon>rosids</taxon>
        <taxon>fabids</taxon>
        <taxon>Rosales</taxon>
        <taxon>Cannabaceae</taxon>
        <taxon>Cannabis</taxon>
    </lineage>
</organism>
<sequence>MQNDNFGASDYQSSNNPFGLCGSVLICSGSVWFSSLKISFPLLPILLWILVISVMGFHGSEDNKMLGLKVFPMHKRSKSFPDKKKVEEEDEFGCSMDASNRVKLDMGHLKACVTTNNKLSPKKEVHNSLKQEILQLEKRLQGQFQVRSTLEKALGYRTSTHEYTSDFEMPKSASELIKEIAVLEVEVTHLEQYLLALYRKAFDGQATTVSPPAKDERSKSPLTIPKKRLLDATKAGLISKRETLAVQSSSHLLENPWKESNGIGKEEKNLDSSVHRCHSSLSQHSAFSTRTSPPGESSAKAYAQNASSNIISLAEHLGTRISDHIPETPNRLSEDMIKCISSIFCKLSDPPLTHNGLSSPNSSLSSVSGFSPREQCDMWSPGFRNNSSFDVRLDNPFHVEGLKEFSGPYSTMVEVPWIYRDSQKLGDIDHLLQNFRTLITRLEEVDPRKLKHDEKLAFWINIHNALVMHAFLAYGIPQNNVKRVFLLLKAAYNIGGHTISADTIQGSILGCRMSRPGQWLRLLLSPRTKFKAGDERQAYAIDHSEPLLHFALCSGSHSDPAAALLLIKLISTHSKSQIKCLHQEIKADFLSRLKFQPNVRVYTPKRIMQELESAKEEYIRASFGVRKDQKILIPKIVESFAKDSGLCSGGVLEMIQQTLPESLRKSVKKCQSGKSRKAIEWIPHNFSFRYLISKELVK</sequence>